<accession>A0ABP7H905</accession>
<proteinExistence type="predicted"/>
<dbReference type="Pfam" id="PF13573">
    <property type="entry name" value="SprB"/>
    <property type="match status" value="1"/>
</dbReference>
<feature type="domain" description="DUF7507" evidence="1">
    <location>
        <begin position="1159"/>
        <end position="1261"/>
    </location>
</feature>
<feature type="domain" description="DUF7507" evidence="1">
    <location>
        <begin position="2069"/>
        <end position="2163"/>
    </location>
</feature>
<evidence type="ECO:0000313" key="2">
    <source>
        <dbReference type="EMBL" id="GAA3785855.1"/>
    </source>
</evidence>
<organism evidence="2 3">
    <name type="scientific">Corallibacter vietnamensis</name>
    <dbReference type="NCBI Taxonomy" id="904130"/>
    <lineage>
        <taxon>Bacteria</taxon>
        <taxon>Pseudomonadati</taxon>
        <taxon>Bacteroidota</taxon>
        <taxon>Flavobacteriia</taxon>
        <taxon>Flavobacteriales</taxon>
        <taxon>Flavobacteriaceae</taxon>
        <taxon>Corallibacter</taxon>
    </lineage>
</organism>
<dbReference type="InterPro" id="IPR055354">
    <property type="entry name" value="DUF7507"/>
</dbReference>
<dbReference type="PANTHER" id="PTHR34819:SF3">
    <property type="entry name" value="CELL SURFACE PROTEIN"/>
    <property type="match status" value="1"/>
</dbReference>
<gene>
    <name evidence="2" type="ORF">GCM10022271_17990</name>
</gene>
<name>A0ABP7H905_9FLAO</name>
<dbReference type="EMBL" id="BAABBI010000002">
    <property type="protein sequence ID" value="GAA3785855.1"/>
    <property type="molecule type" value="Genomic_DNA"/>
</dbReference>
<dbReference type="PANTHER" id="PTHR34819">
    <property type="entry name" value="LARGE CYSTEINE-RICH PERIPLASMIC PROTEIN OMCB"/>
    <property type="match status" value="1"/>
</dbReference>
<feature type="domain" description="DUF7507" evidence="1">
    <location>
        <begin position="1675"/>
        <end position="1777"/>
    </location>
</feature>
<dbReference type="InterPro" id="IPR025667">
    <property type="entry name" value="SprB_repeat"/>
</dbReference>
<feature type="domain" description="DUF7507" evidence="1">
    <location>
        <begin position="1811"/>
        <end position="1906"/>
    </location>
</feature>
<comment type="caution">
    <text evidence="2">The sequence shown here is derived from an EMBL/GenBank/DDBJ whole genome shotgun (WGS) entry which is preliminary data.</text>
</comment>
<dbReference type="Pfam" id="PF24346">
    <property type="entry name" value="DUF7507"/>
    <property type="match status" value="9"/>
</dbReference>
<dbReference type="NCBIfam" id="TIGR01451">
    <property type="entry name" value="B_ant_repeat"/>
    <property type="match status" value="9"/>
</dbReference>
<dbReference type="Proteomes" id="UP001501456">
    <property type="component" value="Unassembled WGS sequence"/>
</dbReference>
<feature type="domain" description="DUF7507" evidence="1">
    <location>
        <begin position="1417"/>
        <end position="1519"/>
    </location>
</feature>
<feature type="domain" description="DUF7507" evidence="1">
    <location>
        <begin position="1940"/>
        <end position="2035"/>
    </location>
</feature>
<sequence length="2424" mass="254996">MAVTLFSFINTRGSNLPVDNELVLPPVNVPCNTDVPVPITALNYSDLSVTKSTTGLCVLNCSVTNEANIIDADESNFSTVVTDIGVGITHTITVTDNTVDEFFNAGGYAGFLLGTSSVLEVDLLNAITVRTYLDGTLQELNTSSSLAVVQLLAGSQYYVGFYTTMDYDAIEISISSLAGVLSATNIYHAVSSDFCPGPALVCNTPTMLSKPDFPAKIVDSRTGFGGVLSVGTIVDANAAIDSNSSSYASIDFTLGVLATGSLSIKDELTDYPEQTYVGFDIENSSVLNLDLLDGTTINTYLDGVLQESQSGSSELLSVGSGLLFTGSERSQIGFVTSLPFDEVQLSIQQTVSLDLGSTRVYGLVLESFCEGTLACGEATLLNNPSQPVIINNTNTGINGIACIGCEVDNATNVVSESNSDFAMINVVAGVASTASISVENVLDTFQAGSQAGFVIRDTNDLLEVDLLSSLTISTYLDGTLQESVTASSLLSLEALGLISITPSSTNGYQLVGFNTTLDYDEIQLTVGSLVGVINSIEVYGGYVDTSMQIEGTIINETAIGLSDGNLSISVSGGTPPYSYLWSPNGETTDVISGLTAGTYSVTVTDALDCQKTAEFIVYTDGVQYPVPCNTIDPVAITASGFTDLSITENTTGLCVAGCGVLNSGNIIDSDTDTFATIATLVGLGVTHTLTVTDETTSEFFTAGGYAGFLIENSSVLQVDLLDAIVVRTYLDGNLQEVNTSTSLAAINSSLLGSDAYYVGFYTTMDYDAIEISISSLAGVLSTTNVYHAVTNSFCEGPDLACNTPTVLTKPDFPVRIVDEHTGTGGLLGVGSVNNTSNLFDSNYGNYATIDLLAGLAATASLAVKNELTDYPAETYAGFDIENATLLNTQLFDAITITTYLDGTLVESRTGATELVPVNSGLLLTGTESTRIGFVTTAPFDEVQITMSQLVSLSLGSTRVYGLVLESFCPGIINCDEPYVLSNPNDSVIINNNRTGTDGLICAACEVDNTQNVISEDDSDFAMINVVAGVAASGSISVQDVLTDYPAGTTAGFVIRDTNDLLQVDLLNSITITTYLDDVQQEQQTASNLLALEALGLVNITPTSTDAFYIVAFETTLAFDEVQITAGSLASVINSLEVYGGYIDATTTGFCQSADIALIKVGVFNDEDSDSCSDVGETITYTFTVTNQGNASITNVVLDDPMLGGTIALASGDDDSDTELDVDETWIYTMDYTITQANIDAGSVSNQATVTGTSTGGVDVSDLSDNDNITEDEVTETMLCQSADIALIKVGVFNDEDSDSCSDVGETITYTFTVTNQGNASITNVVLDDPMLGGTIALASGDDDSDTELDVDETWIYTMDYTITQANIDAGSVSNQATVTGTSTGGVDVSDLSDDDSITENEVTETMLCQSADIALIKVGVFNDEDSDSCSDVGETITYTFTVTNQGNASITNVVLDDPMLGGTIALASGDDDSDTELDVDETWIYTMDYTITQANIDAGSVSNQATITGTSTGGVDVSDLSDDDSITEDEVTETMLCQSADIALIKVGVFNDEDGDSCSDVGETITYTFTVTNQGNASITNVVLDDPMLGGTIVLASGDDDSDTELDVDETWIYTMDYTITQANIDAESVSNQATVTGTSTGGVDVSDLSDNDNITEDEVTETMLCQSADIALIKVGVFNDEDSDSCSDVGETITYTFTVTNQGNASITNVVLDDPMLGGTIALASGDDDSDTELDVDETWIYTMDYTITQANIDAGSVSNQATVTGTSTGGVDVSDLSDDDNITEDEVTETMLCQSADIALIKVGVFNDEDGDSCSDVGETITYTFTVTNQGNASITNVILDDPMLGGTIALASGDDDSDTELDVDETWIYTMDYTITQANIDAGSVSNQATVTGTSTGGVDVSDLSDDDSITEDEVTETTLCQSADIALIKVGVFNDEDGDSCSDVGETITYTFTVTNQGNASITNVILDDPMLGGTIALASGDDDSDTELDVDETWIYTMDYTITQANIDAGSVSNQATVTGTSTGGVDVSDLSDDDSITEDEVTETMLCQSADIALIKVGVFNDEDGDSCSDVGETITYTFTVTNQGNAIIDSVELNDDMLGGVIALASGDLDNDGELDFNETWLYTSTYVITQADINNGLISNQAIVSGISVANGTVVADLSDDDSVLEDDPTVTLVCNSSSVSLEKVAVFNDENGSGAAQVGETITYTFTVYNTGLSTLYDIVIQDALPGIEIQGGPISELLPGEIDDSTFTATYTITQADINNMLVTNQAEVIAFDASGNTITDTSDDPTNLEDVDINDDGEPDDPTVTVLPSVLNAGFEIFNGITPDGDGLNDFFLIEGIENFPNNNLKIFNRWGVKVYETDGYGISGNVFRGVSDGRVTISKNEELPTGTYFYILTRQFNQQTLNNQGYLYIKRN</sequence>
<evidence type="ECO:0000313" key="3">
    <source>
        <dbReference type="Proteomes" id="UP001501456"/>
    </source>
</evidence>
<evidence type="ECO:0000259" key="1">
    <source>
        <dbReference type="Pfam" id="PF24346"/>
    </source>
</evidence>
<dbReference type="InterPro" id="IPR047589">
    <property type="entry name" value="DUF11_rpt"/>
</dbReference>
<keyword evidence="3" id="KW-1185">Reference proteome</keyword>
<dbReference type="RefSeq" id="WP_344729616.1">
    <property type="nucleotide sequence ID" value="NZ_BAABBI010000002.1"/>
</dbReference>
<feature type="domain" description="DUF7507" evidence="1">
    <location>
        <begin position="1553"/>
        <end position="1648"/>
    </location>
</feature>
<protein>
    <recommendedName>
        <fullName evidence="1">DUF7507 domain-containing protein</fullName>
    </recommendedName>
</protein>
<dbReference type="InterPro" id="IPR051172">
    <property type="entry name" value="Chlamydia_OmcB"/>
</dbReference>
<feature type="domain" description="DUF7507" evidence="1">
    <location>
        <begin position="2190"/>
        <end position="2291"/>
    </location>
</feature>
<reference evidence="3" key="1">
    <citation type="journal article" date="2019" name="Int. J. Syst. Evol. Microbiol.">
        <title>The Global Catalogue of Microorganisms (GCM) 10K type strain sequencing project: providing services to taxonomists for standard genome sequencing and annotation.</title>
        <authorList>
            <consortium name="The Broad Institute Genomics Platform"/>
            <consortium name="The Broad Institute Genome Sequencing Center for Infectious Disease"/>
            <person name="Wu L."/>
            <person name="Ma J."/>
        </authorList>
    </citation>
    <scope>NUCLEOTIDE SEQUENCE [LARGE SCALE GENOMIC DNA]</scope>
    <source>
        <strain evidence="3">JCM 17525</strain>
    </source>
</reference>
<feature type="domain" description="DUF7507" evidence="1">
    <location>
        <begin position="1288"/>
        <end position="1390"/>
    </location>
</feature>
<dbReference type="Pfam" id="PF13585">
    <property type="entry name" value="CHU_C"/>
    <property type="match status" value="1"/>
</dbReference>
<dbReference type="Gene3D" id="2.60.40.740">
    <property type="match status" value="1"/>
</dbReference>